<accession>A0A084VPB4</accession>
<dbReference type="Proteomes" id="UP000030765">
    <property type="component" value="Unassembled WGS sequence"/>
</dbReference>
<dbReference type="EMBL" id="KE524999">
    <property type="protein sequence ID" value="KFB39808.1"/>
    <property type="molecule type" value="Genomic_DNA"/>
</dbReference>
<dbReference type="VEuPathDB" id="VectorBase:ASIC007176"/>
<dbReference type="EnsemblMetazoa" id="ASIC007176-RA">
    <property type="protein sequence ID" value="ASIC007176-PA"/>
    <property type="gene ID" value="ASIC007176"/>
</dbReference>
<evidence type="ECO:0000313" key="3">
    <source>
        <dbReference type="Proteomes" id="UP000030765"/>
    </source>
</evidence>
<name>A0A084VPB4_ANOSI</name>
<evidence type="ECO:0000313" key="1">
    <source>
        <dbReference type="EMBL" id="KFB39808.1"/>
    </source>
</evidence>
<organism evidence="1">
    <name type="scientific">Anopheles sinensis</name>
    <name type="common">Mosquito</name>
    <dbReference type="NCBI Taxonomy" id="74873"/>
    <lineage>
        <taxon>Eukaryota</taxon>
        <taxon>Metazoa</taxon>
        <taxon>Ecdysozoa</taxon>
        <taxon>Arthropoda</taxon>
        <taxon>Hexapoda</taxon>
        <taxon>Insecta</taxon>
        <taxon>Pterygota</taxon>
        <taxon>Neoptera</taxon>
        <taxon>Endopterygota</taxon>
        <taxon>Diptera</taxon>
        <taxon>Nematocera</taxon>
        <taxon>Culicoidea</taxon>
        <taxon>Culicidae</taxon>
        <taxon>Anophelinae</taxon>
        <taxon>Anopheles</taxon>
    </lineage>
</organism>
<keyword evidence="3" id="KW-1185">Reference proteome</keyword>
<evidence type="ECO:0000313" key="2">
    <source>
        <dbReference type="EnsemblMetazoa" id="ASIC007176-PA"/>
    </source>
</evidence>
<proteinExistence type="predicted"/>
<protein>
    <submittedName>
        <fullName evidence="1 2">Uncharacterized protein</fullName>
    </submittedName>
</protein>
<reference evidence="2" key="2">
    <citation type="submission" date="2020-05" db="UniProtKB">
        <authorList>
            <consortium name="EnsemblMetazoa"/>
        </authorList>
    </citation>
    <scope>IDENTIFICATION</scope>
</reference>
<dbReference type="AlphaFoldDB" id="A0A084VPB4"/>
<dbReference type="EMBL" id="ATLV01014995">
    <property type="status" value="NOT_ANNOTATED_CDS"/>
    <property type="molecule type" value="Genomic_DNA"/>
</dbReference>
<sequence length="89" mass="10059">MAPLRVVLAGNLGRVWLGFDAQSITFVFRVGFERAKVQKWAMHIPPDMPGLEKNANNGPNRSRVTFFDRADAWSRSYVCFNMNCSPAKP</sequence>
<gene>
    <name evidence="1" type="ORF">ZHAS_00007176</name>
</gene>
<reference evidence="1 3" key="1">
    <citation type="journal article" date="2014" name="BMC Genomics">
        <title>Genome sequence of Anopheles sinensis provides insight into genetics basis of mosquito competence for malaria parasites.</title>
        <authorList>
            <person name="Zhou D."/>
            <person name="Zhang D."/>
            <person name="Ding G."/>
            <person name="Shi L."/>
            <person name="Hou Q."/>
            <person name="Ye Y."/>
            <person name="Xu Y."/>
            <person name="Zhou H."/>
            <person name="Xiong C."/>
            <person name="Li S."/>
            <person name="Yu J."/>
            <person name="Hong S."/>
            <person name="Yu X."/>
            <person name="Zou P."/>
            <person name="Chen C."/>
            <person name="Chang X."/>
            <person name="Wang W."/>
            <person name="Lv Y."/>
            <person name="Sun Y."/>
            <person name="Ma L."/>
            <person name="Shen B."/>
            <person name="Zhu C."/>
        </authorList>
    </citation>
    <scope>NUCLEOTIDE SEQUENCE [LARGE SCALE GENOMIC DNA]</scope>
</reference>